<feature type="domain" description="Four-carbon acid sugar kinase nucleotide binding" evidence="8">
    <location>
        <begin position="249"/>
        <end position="410"/>
    </location>
</feature>
<feature type="domain" description="Four-carbon acid sugar kinase N-terminal" evidence="7">
    <location>
        <begin position="4"/>
        <end position="228"/>
    </location>
</feature>
<dbReference type="Pfam" id="PF07005">
    <property type="entry name" value="SBD_N"/>
    <property type="match status" value="1"/>
</dbReference>
<protein>
    <submittedName>
        <fullName evidence="9">Uncharacterized conserved protein YgbK, DUF1537 family</fullName>
    </submittedName>
</protein>
<evidence type="ECO:0000259" key="7">
    <source>
        <dbReference type="Pfam" id="PF07005"/>
    </source>
</evidence>
<keyword evidence="3" id="KW-0547">Nucleotide-binding</keyword>
<dbReference type="InterPro" id="IPR010737">
    <property type="entry name" value="4-carb_acid_sugar_kinase_N"/>
</dbReference>
<evidence type="ECO:0000256" key="4">
    <source>
        <dbReference type="ARBA" id="ARBA00022777"/>
    </source>
</evidence>
<dbReference type="SUPFAM" id="SSF142764">
    <property type="entry name" value="YgbK-like"/>
    <property type="match status" value="1"/>
</dbReference>
<comment type="similarity">
    <text evidence="1">Belongs to the four-carbon acid sugar kinase family.</text>
</comment>
<evidence type="ECO:0000313" key="10">
    <source>
        <dbReference type="Proteomes" id="UP000199103"/>
    </source>
</evidence>
<dbReference type="OrthoDB" id="153193at2"/>
<evidence type="ECO:0000313" key="9">
    <source>
        <dbReference type="EMBL" id="SDS92910.1"/>
    </source>
</evidence>
<dbReference type="InterPro" id="IPR042213">
    <property type="entry name" value="NBD_C_sf"/>
</dbReference>
<dbReference type="GO" id="GO:0016301">
    <property type="term" value="F:kinase activity"/>
    <property type="evidence" value="ECO:0007669"/>
    <property type="project" value="UniProtKB-KW"/>
</dbReference>
<dbReference type="InterPro" id="IPR037051">
    <property type="entry name" value="4-carb_acid_sugar_kinase_N_sf"/>
</dbReference>
<keyword evidence="2" id="KW-0808">Transferase</keyword>
<evidence type="ECO:0000256" key="6">
    <source>
        <dbReference type="ARBA" id="ARBA00023277"/>
    </source>
</evidence>
<keyword evidence="6" id="KW-0119">Carbohydrate metabolism</keyword>
<dbReference type="GO" id="GO:0005524">
    <property type="term" value="F:ATP binding"/>
    <property type="evidence" value="ECO:0007669"/>
    <property type="project" value="UniProtKB-KW"/>
</dbReference>
<dbReference type="Gene3D" id="3.40.980.20">
    <property type="entry name" value="Four-carbon acid sugar kinase, nucleotide binding domain"/>
    <property type="match status" value="1"/>
</dbReference>
<keyword evidence="5" id="KW-0067">ATP-binding</keyword>
<dbReference type="Pfam" id="PF17042">
    <property type="entry name" value="NBD_C"/>
    <property type="match status" value="1"/>
</dbReference>
<dbReference type="InterPro" id="IPR031475">
    <property type="entry name" value="NBD_C"/>
</dbReference>
<evidence type="ECO:0000256" key="5">
    <source>
        <dbReference type="ARBA" id="ARBA00022840"/>
    </source>
</evidence>
<evidence type="ECO:0000259" key="8">
    <source>
        <dbReference type="Pfam" id="PF17042"/>
    </source>
</evidence>
<gene>
    <name evidence="9" type="ORF">SAMN04489812_3518</name>
</gene>
<dbReference type="Gene3D" id="3.40.50.10840">
    <property type="entry name" value="Putative sugar-binding, N-terminal domain"/>
    <property type="match status" value="1"/>
</dbReference>
<dbReference type="RefSeq" id="WP_091526795.1">
    <property type="nucleotide sequence ID" value="NZ_LT629772.1"/>
</dbReference>
<keyword evidence="10" id="KW-1185">Reference proteome</keyword>
<organism evidence="9 10">
    <name type="scientific">Microlunatus soli</name>
    <dbReference type="NCBI Taxonomy" id="630515"/>
    <lineage>
        <taxon>Bacteria</taxon>
        <taxon>Bacillati</taxon>
        <taxon>Actinomycetota</taxon>
        <taxon>Actinomycetes</taxon>
        <taxon>Propionibacteriales</taxon>
        <taxon>Propionibacteriaceae</taxon>
        <taxon>Microlunatus</taxon>
    </lineage>
</organism>
<reference evidence="9 10" key="1">
    <citation type="submission" date="2016-10" db="EMBL/GenBank/DDBJ databases">
        <authorList>
            <person name="de Groot N.N."/>
        </authorList>
    </citation>
    <scope>NUCLEOTIDE SEQUENCE [LARGE SCALE GENOMIC DNA]</scope>
    <source>
        <strain evidence="9 10">DSM 21800</strain>
    </source>
</reference>
<evidence type="ECO:0000256" key="2">
    <source>
        <dbReference type="ARBA" id="ARBA00022679"/>
    </source>
</evidence>
<sequence>MKTIVLDDDPTGTQSASGVTVLLESDADLLTEALRESDSVYVQTNSRALYEADAVDLVRRIRTDGEEAGRRLGEQVRYVLRGDSTLRGHVFAETEQFIDGDAVMIFVPAFPAGGRTTEGGIHYVRIGEEVLPAHRTEYADDPVFGYSTGNLADYVAEKSDRTPVPVDRETVRSGGLAQALIDAEPGSVVLPDVVSQDDIDAIAAAIEAAESTGRRVVIRSAAPLAAALAGVTSTGLLDRPLLTQPVPTLLVCGSHTAGATAQLEPVIKAWGAATVVDTDNAFDDPTRAGAAAVSGADDQLRRGLLAVITSARVRRAEDSTLDHGEKVMAALTTAVEQLSGPDHEPAPIGAVIAKGGITSAEVAHTGLGATSARVLGQVLVGVSVWELQTRDGRRVLYVVVPGNVGGPDTLIEVLAALGLTP</sequence>
<proteinExistence type="inferred from homology"/>
<dbReference type="Proteomes" id="UP000199103">
    <property type="component" value="Chromosome I"/>
</dbReference>
<dbReference type="STRING" id="630515.SAMN04489812_3518"/>
<keyword evidence="4" id="KW-0418">Kinase</keyword>
<evidence type="ECO:0000256" key="3">
    <source>
        <dbReference type="ARBA" id="ARBA00022741"/>
    </source>
</evidence>
<evidence type="ECO:0000256" key="1">
    <source>
        <dbReference type="ARBA" id="ARBA00005715"/>
    </source>
</evidence>
<dbReference type="EMBL" id="LT629772">
    <property type="protein sequence ID" value="SDS92910.1"/>
    <property type="molecule type" value="Genomic_DNA"/>
</dbReference>
<accession>A0A1H1W8A8</accession>
<dbReference type="AlphaFoldDB" id="A0A1H1W8A8"/>
<name>A0A1H1W8A8_9ACTN</name>